<dbReference type="AlphaFoldDB" id="A0AAV6TTN9"/>
<keyword evidence="4" id="KW-1185">Reference proteome</keyword>
<evidence type="ECO:0000259" key="2">
    <source>
        <dbReference type="Pfam" id="PF21787"/>
    </source>
</evidence>
<feature type="signal peptide" evidence="1">
    <location>
        <begin position="1"/>
        <end position="22"/>
    </location>
</feature>
<dbReference type="InterPro" id="IPR048365">
    <property type="entry name" value="TNP-like_RNaseH_N"/>
</dbReference>
<accession>A0AAV6TTN9</accession>
<protein>
    <recommendedName>
        <fullName evidence="2">Transposable element P transposase-like RNase H domain-containing protein</fullName>
    </recommendedName>
</protein>
<keyword evidence="1" id="KW-0732">Signal</keyword>
<feature type="domain" description="Transposable element P transposase-like RNase H" evidence="2">
    <location>
        <begin position="30"/>
        <end position="81"/>
    </location>
</feature>
<name>A0AAV6TTN9_9ARAC</name>
<evidence type="ECO:0000313" key="4">
    <source>
        <dbReference type="Proteomes" id="UP000827092"/>
    </source>
</evidence>
<dbReference type="Pfam" id="PF21787">
    <property type="entry name" value="TNP-like_RNaseH_N"/>
    <property type="match status" value="1"/>
</dbReference>
<dbReference type="EMBL" id="JAFNEN010001136">
    <property type="protein sequence ID" value="KAG8174819.1"/>
    <property type="molecule type" value="Genomic_DNA"/>
</dbReference>
<sequence>MIRLMIMMNFGLLQVPAGSLQALLLRHLKVLGYFFTAKSSNVRITDLVHQALSFLNSCNFTVVATVCDQGPSNLAVYRQLG</sequence>
<evidence type="ECO:0000313" key="3">
    <source>
        <dbReference type="EMBL" id="KAG8174819.1"/>
    </source>
</evidence>
<comment type="caution">
    <text evidence="3">The sequence shown here is derived from an EMBL/GenBank/DDBJ whole genome shotgun (WGS) entry which is preliminary data.</text>
</comment>
<proteinExistence type="predicted"/>
<reference evidence="3 4" key="1">
    <citation type="journal article" date="2022" name="Nat. Ecol. Evol.">
        <title>A masculinizing supergene underlies an exaggerated male reproductive morph in a spider.</title>
        <authorList>
            <person name="Hendrickx F."/>
            <person name="De Corte Z."/>
            <person name="Sonet G."/>
            <person name="Van Belleghem S.M."/>
            <person name="Kostlbacher S."/>
            <person name="Vangestel C."/>
        </authorList>
    </citation>
    <scope>NUCLEOTIDE SEQUENCE [LARGE SCALE GENOMIC DNA]</scope>
    <source>
        <strain evidence="3">W744_W776</strain>
    </source>
</reference>
<organism evidence="3 4">
    <name type="scientific">Oedothorax gibbosus</name>
    <dbReference type="NCBI Taxonomy" id="931172"/>
    <lineage>
        <taxon>Eukaryota</taxon>
        <taxon>Metazoa</taxon>
        <taxon>Ecdysozoa</taxon>
        <taxon>Arthropoda</taxon>
        <taxon>Chelicerata</taxon>
        <taxon>Arachnida</taxon>
        <taxon>Araneae</taxon>
        <taxon>Araneomorphae</taxon>
        <taxon>Entelegynae</taxon>
        <taxon>Araneoidea</taxon>
        <taxon>Linyphiidae</taxon>
        <taxon>Erigoninae</taxon>
        <taxon>Oedothorax</taxon>
    </lineage>
</organism>
<gene>
    <name evidence="3" type="ORF">JTE90_002580</name>
</gene>
<dbReference type="Proteomes" id="UP000827092">
    <property type="component" value="Unassembled WGS sequence"/>
</dbReference>
<evidence type="ECO:0000256" key="1">
    <source>
        <dbReference type="SAM" id="SignalP"/>
    </source>
</evidence>
<feature type="chain" id="PRO_5043652880" description="Transposable element P transposase-like RNase H domain-containing protein" evidence="1">
    <location>
        <begin position="23"/>
        <end position="81"/>
    </location>
</feature>